<accession>A0A8H9R007</accession>
<reference evidence="1" key="2">
    <citation type="submission" date="2020-07" db="EMBL/GenBank/DDBJ databases">
        <authorList>
            <consortium name="NCBI Pathogen Detection Project"/>
        </authorList>
    </citation>
    <scope>NUCLEOTIDE SEQUENCE</scope>
    <source>
        <strain evidence="1">C8</strain>
    </source>
</reference>
<dbReference type="Proteomes" id="UP000859547">
    <property type="component" value="Unassembled WGS sequence"/>
</dbReference>
<protein>
    <submittedName>
        <fullName evidence="1">Uncharacterized protein</fullName>
    </submittedName>
</protein>
<evidence type="ECO:0000313" key="1">
    <source>
        <dbReference type="EMBL" id="HAT4308292.1"/>
    </source>
</evidence>
<sequence>MIGIYKAVRLDNGEEVEGNLIYQDDSPFAYILTKENFSSMVVNELNDCQTSCNLIRVMKKTIKKVD</sequence>
<proteinExistence type="predicted"/>
<dbReference type="AlphaFoldDB" id="A0A8H9R007"/>
<dbReference type="RefSeq" id="WP_004456486.1">
    <property type="nucleotide sequence ID" value="NZ_CATNXJ010000017.1"/>
</dbReference>
<dbReference type="EMBL" id="DACTCB010000011">
    <property type="protein sequence ID" value="HAT4308292.1"/>
    <property type="molecule type" value="Genomic_DNA"/>
</dbReference>
<name>A0A8H9R007_CLOPF</name>
<reference evidence="1" key="1">
    <citation type="journal article" date="2018" name="Genome Biol.">
        <title>SKESA: strategic k-mer extension for scrupulous assemblies.</title>
        <authorList>
            <person name="Souvorov A."/>
            <person name="Agarwala R."/>
            <person name="Lipman D.J."/>
        </authorList>
    </citation>
    <scope>NUCLEOTIDE SEQUENCE</scope>
    <source>
        <strain evidence="1">C8</strain>
    </source>
</reference>
<comment type="caution">
    <text evidence="1">The sequence shown here is derived from an EMBL/GenBank/DDBJ whole genome shotgun (WGS) entry which is preliminary data.</text>
</comment>
<organism evidence="1">
    <name type="scientific">Clostridium perfringens</name>
    <dbReference type="NCBI Taxonomy" id="1502"/>
    <lineage>
        <taxon>Bacteria</taxon>
        <taxon>Bacillati</taxon>
        <taxon>Bacillota</taxon>
        <taxon>Clostridia</taxon>
        <taxon>Eubacteriales</taxon>
        <taxon>Clostridiaceae</taxon>
        <taxon>Clostridium</taxon>
    </lineage>
</organism>
<gene>
    <name evidence="1" type="ORF">I9080_002102</name>
</gene>